<evidence type="ECO:0000256" key="3">
    <source>
        <dbReference type="ARBA" id="ARBA00023163"/>
    </source>
</evidence>
<accession>A0A6A8A6C4</accession>
<name>A0A6A8A6C4_9HYPH</name>
<keyword evidence="6" id="KW-1185">Reference proteome</keyword>
<dbReference type="InterPro" id="IPR036390">
    <property type="entry name" value="WH_DNA-bd_sf"/>
</dbReference>
<comment type="caution">
    <text evidence="5">The sequence shown here is derived from an EMBL/GenBank/DDBJ whole genome shotgun (WGS) entry which is preliminary data.</text>
</comment>
<dbReference type="InterPro" id="IPR036388">
    <property type="entry name" value="WH-like_DNA-bd_sf"/>
</dbReference>
<dbReference type="InterPro" id="IPR018490">
    <property type="entry name" value="cNMP-bd_dom_sf"/>
</dbReference>
<reference evidence="5 6" key="1">
    <citation type="submission" date="2019-11" db="EMBL/GenBank/DDBJ databases">
        <title>Genome analysis of Rhizobacterium cereale a novel genus and species isolated from maize roots in North Spain.</title>
        <authorList>
            <person name="Menendez E."/>
            <person name="Flores-Felix J.D."/>
            <person name="Ramirez-Bahena M.-H."/>
            <person name="Igual J.M."/>
            <person name="Garcia-Fraile P."/>
            <person name="Peix A."/>
            <person name="Velazquez E."/>
        </authorList>
    </citation>
    <scope>NUCLEOTIDE SEQUENCE [LARGE SCALE GENOMIC DNA]</scope>
    <source>
        <strain evidence="5 6">RZME27</strain>
    </source>
</reference>
<dbReference type="RefSeq" id="WP_153352931.1">
    <property type="nucleotide sequence ID" value="NZ_JAYKOO010000006.1"/>
</dbReference>
<dbReference type="GO" id="GO:0006355">
    <property type="term" value="P:regulation of DNA-templated transcription"/>
    <property type="evidence" value="ECO:0007669"/>
    <property type="project" value="InterPro"/>
</dbReference>
<sequence>MAGKFRNFILAALPQKEVTTIKPLLTPVALEQGHVLTSPDVETSHVWFVEGGIASVTYRLGSKFNIEIGMVGLEGFLGASNLADVRKVQLMSQIVVSGQAFRLDRSDFAIILQHCPTLRKFARKYLDFAFVQAASAAVANARGSVEQRVARWLLMCHDRSDHEHLPVTHDTLAVLMGVRRPSITNAMHTLEGKMLIRSTRGDATIIDRLGLEKVAADFYGGPEKEYERLGVISNHLGYSEMRVAKTLRSPAIAPRHLEPPC</sequence>
<dbReference type="InterPro" id="IPR012318">
    <property type="entry name" value="HTH_CRP"/>
</dbReference>
<dbReference type="Proteomes" id="UP000435138">
    <property type="component" value="Unassembled WGS sequence"/>
</dbReference>
<dbReference type="AlphaFoldDB" id="A0A6A8A6C4"/>
<evidence type="ECO:0000259" key="4">
    <source>
        <dbReference type="PROSITE" id="PS50042"/>
    </source>
</evidence>
<dbReference type="Gene3D" id="2.60.120.10">
    <property type="entry name" value="Jelly Rolls"/>
    <property type="match status" value="1"/>
</dbReference>
<feature type="domain" description="Cyclic nucleotide-binding" evidence="4">
    <location>
        <begin position="9"/>
        <end position="120"/>
    </location>
</feature>
<dbReference type="PROSITE" id="PS50042">
    <property type="entry name" value="CNMP_BINDING_3"/>
    <property type="match status" value="1"/>
</dbReference>
<evidence type="ECO:0000313" key="5">
    <source>
        <dbReference type="EMBL" id="MQY45398.1"/>
    </source>
</evidence>
<keyword evidence="2" id="KW-0238">DNA-binding</keyword>
<dbReference type="SUPFAM" id="SSF46785">
    <property type="entry name" value="Winged helix' DNA-binding domain"/>
    <property type="match status" value="1"/>
</dbReference>
<keyword evidence="1" id="KW-0805">Transcription regulation</keyword>
<dbReference type="EMBL" id="WIXI01000031">
    <property type="protein sequence ID" value="MQY45398.1"/>
    <property type="molecule type" value="Genomic_DNA"/>
</dbReference>
<dbReference type="Pfam" id="PF13545">
    <property type="entry name" value="HTH_Crp_2"/>
    <property type="match status" value="1"/>
</dbReference>
<dbReference type="SUPFAM" id="SSF51206">
    <property type="entry name" value="cAMP-binding domain-like"/>
    <property type="match status" value="1"/>
</dbReference>
<dbReference type="InterPro" id="IPR000595">
    <property type="entry name" value="cNMP-bd_dom"/>
</dbReference>
<dbReference type="InterPro" id="IPR014710">
    <property type="entry name" value="RmlC-like_jellyroll"/>
</dbReference>
<evidence type="ECO:0000313" key="6">
    <source>
        <dbReference type="Proteomes" id="UP000435138"/>
    </source>
</evidence>
<dbReference type="Gene3D" id="1.10.10.10">
    <property type="entry name" value="Winged helix-like DNA-binding domain superfamily/Winged helix DNA-binding domain"/>
    <property type="match status" value="1"/>
</dbReference>
<keyword evidence="3" id="KW-0804">Transcription</keyword>
<evidence type="ECO:0000256" key="2">
    <source>
        <dbReference type="ARBA" id="ARBA00023125"/>
    </source>
</evidence>
<protein>
    <submittedName>
        <fullName evidence="5">Helix-turn-helix domain-containing protein</fullName>
    </submittedName>
</protein>
<proteinExistence type="predicted"/>
<organism evidence="5 6">
    <name type="scientific">Endobacterium cereale</name>
    <dbReference type="NCBI Taxonomy" id="2663029"/>
    <lineage>
        <taxon>Bacteria</taxon>
        <taxon>Pseudomonadati</taxon>
        <taxon>Pseudomonadota</taxon>
        <taxon>Alphaproteobacteria</taxon>
        <taxon>Hyphomicrobiales</taxon>
        <taxon>Rhizobiaceae</taxon>
        <taxon>Endobacterium</taxon>
    </lineage>
</organism>
<gene>
    <name evidence="5" type="ORF">GAO09_04875</name>
</gene>
<evidence type="ECO:0000256" key="1">
    <source>
        <dbReference type="ARBA" id="ARBA00023015"/>
    </source>
</evidence>
<dbReference type="GO" id="GO:0003677">
    <property type="term" value="F:DNA binding"/>
    <property type="evidence" value="ECO:0007669"/>
    <property type="project" value="UniProtKB-KW"/>
</dbReference>